<keyword evidence="4" id="KW-1185">Reference proteome</keyword>
<dbReference type="PANTHER" id="PTHR10907">
    <property type="entry name" value="REGUCALCIN"/>
    <property type="match status" value="1"/>
</dbReference>
<accession>A0ABT2Z200</accession>
<evidence type="ECO:0000256" key="1">
    <source>
        <dbReference type="ARBA" id="ARBA00008853"/>
    </source>
</evidence>
<gene>
    <name evidence="3" type="ORF">OE647_10270</name>
</gene>
<dbReference type="RefSeq" id="WP_263721631.1">
    <property type="nucleotide sequence ID" value="NZ_JAOWLA010000008.1"/>
</dbReference>
<dbReference type="InterPro" id="IPR005511">
    <property type="entry name" value="SMP-30"/>
</dbReference>
<proteinExistence type="inferred from homology"/>
<evidence type="ECO:0000313" key="3">
    <source>
        <dbReference type="EMBL" id="MCV2865115.1"/>
    </source>
</evidence>
<evidence type="ECO:0000313" key="4">
    <source>
        <dbReference type="Proteomes" id="UP001652503"/>
    </source>
</evidence>
<sequence length="282" mass="31156">MGVRVFDDRVCHLGEGPLWHPSLQTLFWFDILNCKLLARGPGGPREWQFDEHHSAAGIIDEATLLIASETGLWRFDIATGTRARLVPLEAERADTRSNDGRADPFGGFWIGTMGKHAEPGQGSIYRYHRGELRRLHTGLTIPNAICFAPGGTHAYFACTRSRKIRRQRLDTQGWPAAEAEVFLDLRAEGLNPDGAVCDDEGFLWNAQWGAGRVARYRPDGAFDRAIEVPGLHCSCPAFGGAEMRTLFATTAQEGLERPDAAQGLVYATDLSVKGREEPRVIL</sequence>
<protein>
    <submittedName>
        <fullName evidence="3">SMP-30/gluconolactonase/LRE family protein</fullName>
    </submittedName>
</protein>
<dbReference type="PANTHER" id="PTHR10907:SF47">
    <property type="entry name" value="REGUCALCIN"/>
    <property type="match status" value="1"/>
</dbReference>
<organism evidence="3 4">
    <name type="scientific">Albidovulum sediminicola</name>
    <dbReference type="NCBI Taxonomy" id="2984331"/>
    <lineage>
        <taxon>Bacteria</taxon>
        <taxon>Pseudomonadati</taxon>
        <taxon>Pseudomonadota</taxon>
        <taxon>Alphaproteobacteria</taxon>
        <taxon>Rhodobacterales</taxon>
        <taxon>Paracoccaceae</taxon>
        <taxon>Albidovulum</taxon>
    </lineage>
</organism>
<dbReference type="InterPro" id="IPR013658">
    <property type="entry name" value="SGL"/>
</dbReference>
<dbReference type="Gene3D" id="2.120.10.30">
    <property type="entry name" value="TolB, C-terminal domain"/>
    <property type="match status" value="1"/>
</dbReference>
<evidence type="ECO:0000259" key="2">
    <source>
        <dbReference type="Pfam" id="PF08450"/>
    </source>
</evidence>
<dbReference type="InterPro" id="IPR011042">
    <property type="entry name" value="6-blade_b-propeller_TolB-like"/>
</dbReference>
<dbReference type="PRINTS" id="PR01790">
    <property type="entry name" value="SMP30FAMILY"/>
</dbReference>
<dbReference type="EMBL" id="JAOWLA010000008">
    <property type="protein sequence ID" value="MCV2865115.1"/>
    <property type="molecule type" value="Genomic_DNA"/>
</dbReference>
<dbReference type="Proteomes" id="UP001652503">
    <property type="component" value="Unassembled WGS sequence"/>
</dbReference>
<feature type="domain" description="SMP-30/Gluconolactonase/LRE-like region" evidence="2">
    <location>
        <begin position="13"/>
        <end position="252"/>
    </location>
</feature>
<dbReference type="Pfam" id="PF08450">
    <property type="entry name" value="SGL"/>
    <property type="match status" value="1"/>
</dbReference>
<comment type="caution">
    <text evidence="3">The sequence shown here is derived from an EMBL/GenBank/DDBJ whole genome shotgun (WGS) entry which is preliminary data.</text>
</comment>
<dbReference type="SUPFAM" id="SSF63829">
    <property type="entry name" value="Calcium-dependent phosphotriesterase"/>
    <property type="match status" value="1"/>
</dbReference>
<reference evidence="3 4" key="1">
    <citation type="submission" date="2022-10" db="EMBL/GenBank/DDBJ databases">
        <title>Defluviimonas sp. nov., isolated from ocean surface water.</title>
        <authorList>
            <person name="He W."/>
            <person name="Wang L."/>
            <person name="Zhang D.-F."/>
        </authorList>
    </citation>
    <scope>NUCLEOTIDE SEQUENCE [LARGE SCALE GENOMIC DNA]</scope>
    <source>
        <strain evidence="3 4">WL0075</strain>
    </source>
</reference>
<name>A0ABT2Z200_9RHOB</name>
<comment type="similarity">
    <text evidence="1">Belongs to the SMP-30/CGR1 family.</text>
</comment>